<dbReference type="GO" id="GO:0006508">
    <property type="term" value="P:proteolysis"/>
    <property type="evidence" value="ECO:0007669"/>
    <property type="project" value="InterPro"/>
</dbReference>
<evidence type="ECO:0000313" key="1">
    <source>
        <dbReference type="EMBL" id="SVB87154.1"/>
    </source>
</evidence>
<dbReference type="Gene3D" id="3.40.50.200">
    <property type="entry name" value="Peptidase S8/S53 domain"/>
    <property type="match status" value="1"/>
</dbReference>
<gene>
    <name evidence="1" type="ORF">METZ01_LOCUS240008</name>
</gene>
<name>A0A382HII0_9ZZZZ</name>
<dbReference type="GO" id="GO:0004252">
    <property type="term" value="F:serine-type endopeptidase activity"/>
    <property type="evidence" value="ECO:0007669"/>
    <property type="project" value="InterPro"/>
</dbReference>
<dbReference type="AlphaFoldDB" id="A0A382HII0"/>
<feature type="non-terminal residue" evidence="1">
    <location>
        <position position="197"/>
    </location>
</feature>
<proteinExistence type="predicted"/>
<dbReference type="InterPro" id="IPR036852">
    <property type="entry name" value="Peptidase_S8/S53_dom_sf"/>
</dbReference>
<accession>A0A382HII0</accession>
<organism evidence="1">
    <name type="scientific">marine metagenome</name>
    <dbReference type="NCBI Taxonomy" id="408172"/>
    <lineage>
        <taxon>unclassified sequences</taxon>
        <taxon>metagenomes</taxon>
        <taxon>ecological metagenomes</taxon>
    </lineage>
</organism>
<dbReference type="EMBL" id="UINC01061506">
    <property type="protein sequence ID" value="SVB87154.1"/>
    <property type="molecule type" value="Genomic_DNA"/>
</dbReference>
<protein>
    <recommendedName>
        <fullName evidence="2">Peptidase S8/S53 domain-containing protein</fullName>
    </recommendedName>
</protein>
<evidence type="ECO:0008006" key="2">
    <source>
        <dbReference type="Google" id="ProtNLM"/>
    </source>
</evidence>
<reference evidence="1" key="1">
    <citation type="submission" date="2018-05" db="EMBL/GenBank/DDBJ databases">
        <authorList>
            <person name="Lanie J.A."/>
            <person name="Ng W.-L."/>
            <person name="Kazmierczak K.M."/>
            <person name="Andrzejewski T.M."/>
            <person name="Davidsen T.M."/>
            <person name="Wayne K.J."/>
            <person name="Tettelin H."/>
            <person name="Glass J.I."/>
            <person name="Rusch D."/>
            <person name="Podicherti R."/>
            <person name="Tsui H.-C.T."/>
            <person name="Winkler M.E."/>
        </authorList>
    </citation>
    <scope>NUCLEOTIDE SEQUENCE</scope>
</reference>
<sequence>MNFNKCKNGVLLPSGAASASALLVVGLLLGSLPQCSLAISSKMEEPEHIVIGKNKFHPTHLLARVVGDAFVKKAEKAVENSGMRIKRRYRLVENLWLIETRPENGSFDSRKDIGKVRRLRKNASQLIQTRLFRYVEFDNLMELDLEPNDTAYKDGTLWGLHNIGQKSGLGDADIDAPEAWNIDQGKPEITVAVIDSG</sequence>